<keyword evidence="2" id="KW-1185">Reference proteome</keyword>
<evidence type="ECO:0000313" key="1">
    <source>
        <dbReference type="EMBL" id="APU00308.1"/>
    </source>
</evidence>
<dbReference type="EMBL" id="KY316062">
    <property type="protein sequence ID" value="APU00308.1"/>
    <property type="molecule type" value="Genomic_DNA"/>
</dbReference>
<reference evidence="1 2" key="1">
    <citation type="submission" date="2016-12" db="EMBL/GenBank/DDBJ databases">
        <title>Isolation, Whole Genome Sequencing Analysis of a Novel Lytic Bacteriophage RS-PII-1 infecting Ralstonia solanacearum.</title>
        <authorList>
            <person name="Su J."/>
            <person name="Liu J."/>
            <person name="Yu H."/>
            <person name="Guo Z."/>
            <person name="Sun H."/>
            <person name="Fan G."/>
            <person name="Gu G."/>
            <person name="Wang G."/>
        </authorList>
    </citation>
    <scope>NUCLEOTIDE SEQUENCE [LARGE SCALE GENOMIC DNA]</scope>
</reference>
<sequence length="144" mass="16548">MLFPADYTTQDWADIERSVHTTAREVQTGRKAWVRYIDPHHVFRQIREQVVESVIVEGYLIVFCLSGSWFSPDSVFLGELMVMRIRDTPGSFRVVPETLLRIARSIPNCAGIQVGTALARDGRLARVYKRYGFEHEADSLFRSI</sequence>
<dbReference type="KEGG" id="vg:54979010"/>
<evidence type="ECO:0000313" key="2">
    <source>
        <dbReference type="Proteomes" id="UP000222868"/>
    </source>
</evidence>
<dbReference type="RefSeq" id="YP_009788876.1">
    <property type="nucleotide sequence ID" value="NC_047804.1"/>
</dbReference>
<dbReference type="Proteomes" id="UP000222868">
    <property type="component" value="Segment"/>
</dbReference>
<accession>A0A1L7DQB1</accession>
<dbReference type="GeneID" id="54979010"/>
<protein>
    <submittedName>
        <fullName evidence="1">Uncharacterized protein</fullName>
    </submittedName>
</protein>
<proteinExistence type="predicted"/>
<organism evidence="1 2">
    <name type="scientific">Ralstonia phage RS-PII-1</name>
    <dbReference type="NCBI Taxonomy" id="1932892"/>
    <lineage>
        <taxon>Viruses</taxon>
        <taxon>Duplodnaviria</taxon>
        <taxon>Heunggongvirae</taxon>
        <taxon>Uroviricota</taxon>
        <taxon>Caudoviricetes</taxon>
        <taxon>Autographivirales</taxon>
        <taxon>Autonotataviridae</taxon>
        <taxon>Sukuvirus</taxon>
        <taxon>Sukuvirus RSPII1</taxon>
    </lineage>
</organism>
<name>A0A1L7DQB1_9CAUD</name>